<organism evidence="4 5">
    <name type="scientific">Acinetobacter haemolyticus</name>
    <dbReference type="NCBI Taxonomy" id="29430"/>
    <lineage>
        <taxon>Bacteria</taxon>
        <taxon>Pseudomonadati</taxon>
        <taxon>Pseudomonadota</taxon>
        <taxon>Gammaproteobacteria</taxon>
        <taxon>Moraxellales</taxon>
        <taxon>Moraxellaceae</taxon>
        <taxon>Acinetobacter</taxon>
    </lineage>
</organism>
<feature type="domain" description="DUF6160" evidence="2">
    <location>
        <begin position="2"/>
        <end position="58"/>
    </location>
</feature>
<reference evidence="3" key="2">
    <citation type="submission" date="2021-03" db="EMBL/GenBank/DDBJ databases">
        <title>Acinetobacter spp. whole-genome sequenced from Terengganu.</title>
        <authorList>
            <person name="Mohd Rani F."/>
        </authorList>
    </citation>
    <scope>NUCLEOTIDE SEQUENCE</scope>
    <source>
        <strain evidence="3">AC1502</strain>
    </source>
</reference>
<evidence type="ECO:0000259" key="2">
    <source>
        <dbReference type="Pfam" id="PF19657"/>
    </source>
</evidence>
<sequence>MKKLSTFLLLCSASIAHAGLQALDNSELQAVEAQAGADLSLKLSLNHRLENGKYVFDESACINLAYCRLALSVNRRFVDANNNAVSNPTIDNPAYRLWLVFKGIQGTVDIQKLGLDGVDLVYGDTIKPAIQLSYQATSPILIRNFGFNALSIEQDDFTSYIDTTTGKVVEGTDPNNPPTNGYGYLKNSVYNASNAPNSAYDHGKETGFMGLRMNGNLALQGTIKVFGCDGSHPRC</sequence>
<name>A0A3Q8XGF8_ACIHA</name>
<protein>
    <recommendedName>
        <fullName evidence="2">DUF6160 domain-containing protein</fullName>
    </recommendedName>
</protein>
<evidence type="ECO:0000313" key="5">
    <source>
        <dbReference type="Proteomes" id="UP000463868"/>
    </source>
</evidence>
<feature type="chain" id="PRO_5042712495" description="DUF6160 domain-containing protein" evidence="1">
    <location>
        <begin position="19"/>
        <end position="235"/>
    </location>
</feature>
<dbReference type="AlphaFoldDB" id="A0A3Q8XGF8"/>
<dbReference type="Proteomes" id="UP000463868">
    <property type="component" value="Chromosome"/>
</dbReference>
<dbReference type="RefSeq" id="WP_005091522.1">
    <property type="nucleotide sequence ID" value="NZ_BKQF01000002.1"/>
</dbReference>
<dbReference type="EMBL" id="CP031976">
    <property type="protein sequence ID" value="QHI14171.1"/>
    <property type="molecule type" value="Genomic_DNA"/>
</dbReference>
<evidence type="ECO:0000313" key="3">
    <source>
        <dbReference type="EMBL" id="MBO3657865.1"/>
    </source>
</evidence>
<accession>A0A3Q8XGF8</accession>
<reference evidence="4 5" key="1">
    <citation type="submission" date="2018-08" db="EMBL/GenBank/DDBJ databases">
        <title>Analysis of the genomic diversity of Mexican Acinetobacter haemolyticus clinical isolates.</title>
        <authorList>
            <person name="Castro-Jaimes S."/>
            <person name="Cevallos M.A."/>
        </authorList>
    </citation>
    <scope>NUCLEOTIDE SEQUENCE [LARGE SCALE GENOMIC DNA]</scope>
    <source>
        <strain evidence="4 5">AN43</strain>
    </source>
</reference>
<gene>
    <name evidence="4" type="ORF">AhaeAN43_12765</name>
    <name evidence="3" type="ORF">J5N55_07160</name>
</gene>
<feature type="signal peptide" evidence="1">
    <location>
        <begin position="1"/>
        <end position="18"/>
    </location>
</feature>
<dbReference type="Pfam" id="PF19657">
    <property type="entry name" value="DUF6160"/>
    <property type="match status" value="1"/>
</dbReference>
<dbReference type="EMBL" id="JAGFOT010000006">
    <property type="protein sequence ID" value="MBO3657865.1"/>
    <property type="molecule type" value="Genomic_DNA"/>
</dbReference>
<dbReference type="InterPro" id="IPR046158">
    <property type="entry name" value="DUF6160"/>
</dbReference>
<proteinExistence type="predicted"/>
<evidence type="ECO:0000256" key="1">
    <source>
        <dbReference type="SAM" id="SignalP"/>
    </source>
</evidence>
<evidence type="ECO:0000313" key="4">
    <source>
        <dbReference type="EMBL" id="QHI14171.1"/>
    </source>
</evidence>
<keyword evidence="1" id="KW-0732">Signal</keyword>
<dbReference type="Proteomes" id="UP000670925">
    <property type="component" value="Unassembled WGS sequence"/>
</dbReference>